<accession>W6M598</accession>
<proteinExistence type="predicted"/>
<evidence type="ECO:0000313" key="3">
    <source>
        <dbReference type="Proteomes" id="UP000035760"/>
    </source>
</evidence>
<sequence length="101" mass="12027">MDHIKFIRFINELIVPILSGIDDLNEDKAMLHRATLDLKWTSERPWRVDVLLTRAWAQLRHWRAIYRQRRALLGLSDHLLKDIGISRVDALQEGNKPFWRS</sequence>
<dbReference type="InterPro" id="IPR009506">
    <property type="entry name" value="YjiS-like"/>
</dbReference>
<keyword evidence="3" id="KW-1185">Reference proteome</keyword>
<dbReference type="Pfam" id="PF06568">
    <property type="entry name" value="YjiS-like"/>
    <property type="match status" value="1"/>
</dbReference>
<dbReference type="EMBL" id="CBTJ020000001">
    <property type="protein sequence ID" value="CDI00975.1"/>
    <property type="molecule type" value="Genomic_DNA"/>
</dbReference>
<organism evidence="2 3">
    <name type="scientific">Candidatus Competibacter denitrificans Run_A_D11</name>
    <dbReference type="NCBI Taxonomy" id="1400863"/>
    <lineage>
        <taxon>Bacteria</taxon>
        <taxon>Pseudomonadati</taxon>
        <taxon>Pseudomonadota</taxon>
        <taxon>Gammaproteobacteria</taxon>
        <taxon>Candidatus Competibacteraceae</taxon>
        <taxon>Candidatus Competibacter</taxon>
    </lineage>
</organism>
<reference evidence="2" key="1">
    <citation type="submission" date="2013-07" db="EMBL/GenBank/DDBJ databases">
        <authorList>
            <person name="McIlroy S."/>
        </authorList>
    </citation>
    <scope>NUCLEOTIDE SEQUENCE [LARGE SCALE GENOMIC DNA]</scope>
    <source>
        <strain evidence="2">Run_A_D11</strain>
    </source>
</reference>
<reference evidence="2" key="2">
    <citation type="submission" date="2014-03" db="EMBL/GenBank/DDBJ databases">
        <title>Candidatus Competibacter-lineage genomes retrieved from metagenomes reveal functional metabolic diversity.</title>
        <authorList>
            <person name="McIlroy S.J."/>
            <person name="Albertsen M."/>
            <person name="Andresen E.K."/>
            <person name="Saunders A.M."/>
            <person name="Kristiansen R."/>
            <person name="Stokholm-Bjerregaard M."/>
            <person name="Nielsen K.L."/>
            <person name="Nielsen P.H."/>
        </authorList>
    </citation>
    <scope>NUCLEOTIDE SEQUENCE</scope>
    <source>
        <strain evidence="2">Run_A_D11</strain>
    </source>
</reference>
<evidence type="ECO:0000259" key="1">
    <source>
        <dbReference type="Pfam" id="PF06568"/>
    </source>
</evidence>
<protein>
    <recommendedName>
        <fullName evidence="1">YjiS-like domain-containing protein</fullName>
    </recommendedName>
</protein>
<evidence type="ECO:0000313" key="2">
    <source>
        <dbReference type="EMBL" id="CDI00975.1"/>
    </source>
</evidence>
<gene>
    <name evidence="2" type="ORF">BN873_10231</name>
</gene>
<dbReference type="STRING" id="1400863.BN873_10231"/>
<dbReference type="AlphaFoldDB" id="W6M598"/>
<name>W6M598_9GAMM</name>
<comment type="caution">
    <text evidence="2">The sequence shown here is derived from an EMBL/GenBank/DDBJ whole genome shotgun (WGS) entry which is preliminary data.</text>
</comment>
<feature type="domain" description="YjiS-like" evidence="1">
    <location>
        <begin position="56"/>
        <end position="90"/>
    </location>
</feature>
<dbReference type="Proteomes" id="UP000035760">
    <property type="component" value="Unassembled WGS sequence"/>
</dbReference>